<feature type="domain" description="Tc1-like transposase DDE" evidence="1">
    <location>
        <begin position="19"/>
        <end position="160"/>
    </location>
</feature>
<dbReference type="GO" id="GO:0003676">
    <property type="term" value="F:nucleic acid binding"/>
    <property type="evidence" value="ECO:0007669"/>
    <property type="project" value="InterPro"/>
</dbReference>
<name>A0A1I2XPL0_9HYPH</name>
<protein>
    <submittedName>
        <fullName evidence="2">Transposase</fullName>
    </submittedName>
</protein>
<dbReference type="Gene3D" id="3.30.420.10">
    <property type="entry name" value="Ribonuclease H-like superfamily/Ribonuclease H"/>
    <property type="match status" value="1"/>
</dbReference>
<sequence length="166" mass="18407">MRAAREDWFERQPDLDPDRLVFLDKTAAMTKMVRRYGRALRGERCRIAVPHGHYKTTTIAATLRATGLTARTVFDGTTNGLRFRTYVTDVLAAVLKPGDTVIRDNLNADKVAGVREAIEAVGARVLYLSPYDPDSNPIEQVFTKAKALLRTAAARTADDLTIASRD</sequence>
<gene>
    <name evidence="2" type="ORF">SAMN05192565_1585</name>
</gene>
<dbReference type="InterPro" id="IPR036397">
    <property type="entry name" value="RNaseH_sf"/>
</dbReference>
<dbReference type="PANTHER" id="PTHR46564">
    <property type="entry name" value="TRANSPOSASE"/>
    <property type="match status" value="1"/>
</dbReference>
<evidence type="ECO:0000259" key="1">
    <source>
        <dbReference type="Pfam" id="PF13358"/>
    </source>
</evidence>
<proteinExistence type="predicted"/>
<accession>A0A1I2XPL0</accession>
<dbReference type="InterPro" id="IPR047655">
    <property type="entry name" value="Transpos_IS630-like"/>
</dbReference>
<dbReference type="NCBIfam" id="NF033545">
    <property type="entry name" value="transpos_IS630"/>
    <property type="match status" value="1"/>
</dbReference>
<evidence type="ECO:0000313" key="3">
    <source>
        <dbReference type="Proteomes" id="UP000199229"/>
    </source>
</evidence>
<dbReference type="PANTHER" id="PTHR46564:SF1">
    <property type="entry name" value="TRANSPOSASE"/>
    <property type="match status" value="1"/>
</dbReference>
<reference evidence="3" key="1">
    <citation type="submission" date="2016-10" db="EMBL/GenBank/DDBJ databases">
        <authorList>
            <person name="Varghese N."/>
            <person name="Submissions S."/>
        </authorList>
    </citation>
    <scope>NUCLEOTIDE SEQUENCE [LARGE SCALE GENOMIC DNA]</scope>
    <source>
        <strain evidence="3">Gh-105</strain>
    </source>
</reference>
<dbReference type="Pfam" id="PF13358">
    <property type="entry name" value="DDE_3"/>
    <property type="match status" value="1"/>
</dbReference>
<dbReference type="EMBL" id="FOPM01000058">
    <property type="protein sequence ID" value="SFH15315.1"/>
    <property type="molecule type" value="Genomic_DNA"/>
</dbReference>
<dbReference type="InterPro" id="IPR038717">
    <property type="entry name" value="Tc1-like_DDE_dom"/>
</dbReference>
<dbReference type="AlphaFoldDB" id="A0A1I2XPL0"/>
<dbReference type="Proteomes" id="UP000199229">
    <property type="component" value="Unassembled WGS sequence"/>
</dbReference>
<evidence type="ECO:0000313" key="2">
    <source>
        <dbReference type="EMBL" id="SFH15315.1"/>
    </source>
</evidence>
<keyword evidence="3" id="KW-1185">Reference proteome</keyword>
<dbReference type="STRING" id="582675.SAMN05192565_1585"/>
<organism evidence="2 3">
    <name type="scientific">Methylobacterium gossipiicola</name>
    <dbReference type="NCBI Taxonomy" id="582675"/>
    <lineage>
        <taxon>Bacteria</taxon>
        <taxon>Pseudomonadati</taxon>
        <taxon>Pseudomonadota</taxon>
        <taxon>Alphaproteobacteria</taxon>
        <taxon>Hyphomicrobiales</taxon>
        <taxon>Methylobacteriaceae</taxon>
        <taxon>Methylobacterium</taxon>
    </lineage>
</organism>